<feature type="compositionally biased region" description="Basic and acidic residues" evidence="11">
    <location>
        <begin position="311"/>
        <end position="322"/>
    </location>
</feature>
<evidence type="ECO:0000256" key="2">
    <source>
        <dbReference type="ARBA" id="ARBA00022519"/>
    </source>
</evidence>
<dbReference type="AlphaFoldDB" id="A0A5N5E9V7"/>
<dbReference type="GO" id="GO:0016020">
    <property type="term" value="C:membrane"/>
    <property type="evidence" value="ECO:0007669"/>
    <property type="project" value="InterPro"/>
</dbReference>
<accession>A0A5N5E9V7</accession>
<keyword evidence="5 12" id="KW-0812">Transmembrane</keyword>
<dbReference type="GO" id="GO:0009274">
    <property type="term" value="C:peptidoglycan-based cell wall"/>
    <property type="evidence" value="ECO:0007669"/>
    <property type="project" value="InterPro"/>
</dbReference>
<evidence type="ECO:0000256" key="3">
    <source>
        <dbReference type="ARBA" id="ARBA00022676"/>
    </source>
</evidence>
<dbReference type="InterPro" id="IPR036950">
    <property type="entry name" value="PBP_transglycosylase"/>
</dbReference>
<evidence type="ECO:0000256" key="10">
    <source>
        <dbReference type="ARBA" id="ARBA00023316"/>
    </source>
</evidence>
<dbReference type="GO" id="GO:0009252">
    <property type="term" value="P:peptidoglycan biosynthetic process"/>
    <property type="evidence" value="ECO:0007669"/>
    <property type="project" value="UniProtKB-KW"/>
</dbReference>
<keyword evidence="7" id="KW-0573">Peptidoglycan synthesis</keyword>
<sequence>MDTANTTAFDRSRGLSLDDLLPESQRVHTPEPEYEIYEPEQPPATRRRRPRWRRWTMYVALVMLTPLAISEMVTFSYRWFTPPRTSFMLQDEGSIVYQYVDLDHISRYMIAAVIAHEDQRLGMRAGGFEISDLTSKAREYMDGDARVGGSTIPQQLVKNIFLWPGRSAIRKGLEAVMATEFSYSMSDQRILELYLNYAQFGPGLYGVCAASWYYFNTPPWFMSEYNANQLSGVLPRPAYIERAADGGIYLGPDADQLAIEKVDIAARFNPGSIAALGGWEGTVATVGITDSALDHAEERGEDSCSTMPDSVAERLETELGHR</sequence>
<keyword evidence="8 12" id="KW-1133">Transmembrane helix</keyword>
<dbReference type="InterPro" id="IPR023346">
    <property type="entry name" value="Lysozyme-like_dom_sf"/>
</dbReference>
<feature type="transmembrane region" description="Helical" evidence="12">
    <location>
        <begin position="55"/>
        <end position="80"/>
    </location>
</feature>
<dbReference type="GO" id="GO:0008360">
    <property type="term" value="P:regulation of cell shape"/>
    <property type="evidence" value="ECO:0007669"/>
    <property type="project" value="UniProtKB-KW"/>
</dbReference>
<evidence type="ECO:0000259" key="13">
    <source>
        <dbReference type="Pfam" id="PF00912"/>
    </source>
</evidence>
<dbReference type="Proteomes" id="UP000325576">
    <property type="component" value="Unassembled WGS sequence"/>
</dbReference>
<evidence type="ECO:0000256" key="5">
    <source>
        <dbReference type="ARBA" id="ARBA00022692"/>
    </source>
</evidence>
<evidence type="ECO:0000256" key="8">
    <source>
        <dbReference type="ARBA" id="ARBA00022989"/>
    </source>
</evidence>
<keyword evidence="6" id="KW-0133">Cell shape</keyword>
<dbReference type="GO" id="GO:0071555">
    <property type="term" value="P:cell wall organization"/>
    <property type="evidence" value="ECO:0007669"/>
    <property type="project" value="UniProtKB-KW"/>
</dbReference>
<name>A0A5N5E9V7_RHOER</name>
<evidence type="ECO:0000256" key="12">
    <source>
        <dbReference type="SAM" id="Phobius"/>
    </source>
</evidence>
<comment type="caution">
    <text evidence="14">The sequence shown here is derived from an EMBL/GenBank/DDBJ whole genome shotgun (WGS) entry which is preliminary data.</text>
</comment>
<keyword evidence="1" id="KW-1003">Cell membrane</keyword>
<dbReference type="PANTHER" id="PTHR30400:SF0">
    <property type="entry name" value="BIOSYNTHETIC PEPTIDOGLYCAN TRANSGLYCOSYLASE"/>
    <property type="match status" value="1"/>
</dbReference>
<feature type="region of interest" description="Disordered" evidence="11">
    <location>
        <begin position="297"/>
        <end position="322"/>
    </location>
</feature>
<keyword evidence="10" id="KW-0961">Cell wall biogenesis/degradation</keyword>
<protein>
    <recommendedName>
        <fullName evidence="13">Glycosyl transferase family 51 domain-containing protein</fullName>
    </recommendedName>
</protein>
<dbReference type="EMBL" id="MRBO01000021">
    <property type="protein sequence ID" value="KAB2587279.1"/>
    <property type="molecule type" value="Genomic_DNA"/>
</dbReference>
<dbReference type="GO" id="GO:0016763">
    <property type="term" value="F:pentosyltransferase activity"/>
    <property type="evidence" value="ECO:0007669"/>
    <property type="project" value="InterPro"/>
</dbReference>
<evidence type="ECO:0000256" key="11">
    <source>
        <dbReference type="SAM" id="MobiDB-lite"/>
    </source>
</evidence>
<keyword evidence="2" id="KW-0997">Cell inner membrane</keyword>
<gene>
    <name evidence="14" type="ORF">BS297_00950</name>
</gene>
<dbReference type="InterPro" id="IPR011812">
    <property type="entry name" value="Pep_trsgly"/>
</dbReference>
<reference evidence="14 15" key="1">
    <citation type="journal article" date="2017" name="Poromechanics V (2013)">
        <title>Genomic Characterization of the Arsenic-Tolerant Actinobacterium, &lt;i&gt;Rhodococcus erythropolis&lt;/i&gt; S43.</title>
        <authorList>
            <person name="Retamal-Morales G."/>
            <person name="Mehnert M."/>
            <person name="Schwabe R."/>
            <person name="Tischler D."/>
            <person name="Schloemann M."/>
            <person name="Levican G.J."/>
        </authorList>
    </citation>
    <scope>NUCLEOTIDE SEQUENCE [LARGE SCALE GENOMIC DNA]</scope>
    <source>
        <strain evidence="14 15">S43</strain>
    </source>
</reference>
<feature type="region of interest" description="Disordered" evidence="11">
    <location>
        <begin position="1"/>
        <end position="31"/>
    </location>
</feature>
<feature type="domain" description="Glycosyl transferase family 51" evidence="13">
    <location>
        <begin position="98"/>
        <end position="241"/>
    </location>
</feature>
<evidence type="ECO:0000256" key="9">
    <source>
        <dbReference type="ARBA" id="ARBA00023136"/>
    </source>
</evidence>
<organism evidence="14 15">
    <name type="scientific">Rhodococcus erythropolis</name>
    <name type="common">Arthrobacter picolinophilus</name>
    <dbReference type="NCBI Taxonomy" id="1833"/>
    <lineage>
        <taxon>Bacteria</taxon>
        <taxon>Bacillati</taxon>
        <taxon>Actinomycetota</taxon>
        <taxon>Actinomycetes</taxon>
        <taxon>Mycobacteriales</taxon>
        <taxon>Nocardiaceae</taxon>
        <taxon>Rhodococcus</taxon>
        <taxon>Rhodococcus erythropolis group</taxon>
    </lineage>
</organism>
<evidence type="ECO:0000256" key="6">
    <source>
        <dbReference type="ARBA" id="ARBA00022960"/>
    </source>
</evidence>
<evidence type="ECO:0000256" key="1">
    <source>
        <dbReference type="ARBA" id="ARBA00022475"/>
    </source>
</evidence>
<dbReference type="SUPFAM" id="SSF53955">
    <property type="entry name" value="Lysozyme-like"/>
    <property type="match status" value="1"/>
</dbReference>
<dbReference type="Pfam" id="PF00912">
    <property type="entry name" value="Transgly"/>
    <property type="match status" value="1"/>
</dbReference>
<keyword evidence="9 12" id="KW-0472">Membrane</keyword>
<keyword evidence="3" id="KW-0328">Glycosyltransferase</keyword>
<proteinExistence type="predicted"/>
<keyword evidence="4" id="KW-0808">Transferase</keyword>
<evidence type="ECO:0000313" key="14">
    <source>
        <dbReference type="EMBL" id="KAB2587279.1"/>
    </source>
</evidence>
<dbReference type="PANTHER" id="PTHR30400">
    <property type="entry name" value="MONOFUNCTIONAL BIOSYNTHETIC PEPTIDOGLYCAN TRANSGLYCOSYLASE"/>
    <property type="match status" value="1"/>
</dbReference>
<evidence type="ECO:0000313" key="15">
    <source>
        <dbReference type="Proteomes" id="UP000325576"/>
    </source>
</evidence>
<evidence type="ECO:0000256" key="4">
    <source>
        <dbReference type="ARBA" id="ARBA00022679"/>
    </source>
</evidence>
<dbReference type="Gene3D" id="1.10.3810.10">
    <property type="entry name" value="Biosynthetic peptidoglycan transglycosylase-like"/>
    <property type="match status" value="1"/>
</dbReference>
<evidence type="ECO:0000256" key="7">
    <source>
        <dbReference type="ARBA" id="ARBA00022984"/>
    </source>
</evidence>
<dbReference type="InterPro" id="IPR001264">
    <property type="entry name" value="Glyco_trans_51"/>
</dbReference>